<dbReference type="PANTHER" id="PTHR11019">
    <property type="entry name" value="HTH-TYPE TRANSCRIPTIONAL REGULATOR NIMR"/>
    <property type="match status" value="1"/>
</dbReference>
<dbReference type="RefSeq" id="WP_017982428.1">
    <property type="nucleotide sequence ID" value="NZ_AQUL01000001.1"/>
</dbReference>
<dbReference type="PANTHER" id="PTHR11019:SF159">
    <property type="entry name" value="TRANSCRIPTIONAL REGULATOR-RELATED"/>
    <property type="match status" value="1"/>
</dbReference>
<dbReference type="STRING" id="1068978.AMETH_3499"/>
<dbReference type="InterPro" id="IPR014710">
    <property type="entry name" value="RmlC-like_jellyroll"/>
</dbReference>
<dbReference type="AlphaFoldDB" id="A0A076MX72"/>
<evidence type="ECO:0000256" key="2">
    <source>
        <dbReference type="ARBA" id="ARBA00023015"/>
    </source>
</evidence>
<evidence type="ECO:0000256" key="4">
    <source>
        <dbReference type="ARBA" id="ARBA00023163"/>
    </source>
</evidence>
<dbReference type="FunFam" id="1.10.10.60:FF:000132">
    <property type="entry name" value="AraC family transcriptional regulator"/>
    <property type="match status" value="1"/>
</dbReference>
<evidence type="ECO:0000256" key="6">
    <source>
        <dbReference type="ARBA" id="ARBA00079449"/>
    </source>
</evidence>
<dbReference type="SUPFAM" id="SSF51182">
    <property type="entry name" value="RmlC-like cupins"/>
    <property type="match status" value="1"/>
</dbReference>
<gene>
    <name evidence="8" type="ORF">AMETH_3499</name>
</gene>
<dbReference type="SMART" id="SM00342">
    <property type="entry name" value="HTH_ARAC"/>
    <property type="match status" value="1"/>
</dbReference>
<feature type="domain" description="HTH araC/xylS-type" evidence="7">
    <location>
        <begin position="154"/>
        <end position="254"/>
    </location>
</feature>
<organism evidence="8 9">
    <name type="scientific">Amycolatopsis methanolica 239</name>
    <dbReference type="NCBI Taxonomy" id="1068978"/>
    <lineage>
        <taxon>Bacteria</taxon>
        <taxon>Bacillati</taxon>
        <taxon>Actinomycetota</taxon>
        <taxon>Actinomycetes</taxon>
        <taxon>Pseudonocardiales</taxon>
        <taxon>Pseudonocardiaceae</taxon>
        <taxon>Amycolatopsis</taxon>
        <taxon>Amycolatopsis methanolica group</taxon>
    </lineage>
</organism>
<proteinExistence type="predicted"/>
<keyword evidence="3" id="KW-0238">DNA-binding</keyword>
<dbReference type="InterPro" id="IPR018060">
    <property type="entry name" value="HTH_AraC"/>
</dbReference>
<dbReference type="PATRIC" id="fig|1068978.7.peg.3739"/>
<dbReference type="Pfam" id="PF12833">
    <property type="entry name" value="HTH_18"/>
    <property type="match status" value="1"/>
</dbReference>
<evidence type="ECO:0000313" key="9">
    <source>
        <dbReference type="Proteomes" id="UP000062973"/>
    </source>
</evidence>
<name>A0A076MX72_AMYME</name>
<dbReference type="GO" id="GO:0043565">
    <property type="term" value="F:sequence-specific DNA binding"/>
    <property type="evidence" value="ECO:0007669"/>
    <property type="project" value="InterPro"/>
</dbReference>
<dbReference type="CDD" id="cd06124">
    <property type="entry name" value="cupin_NimR-like_N"/>
    <property type="match status" value="1"/>
</dbReference>
<dbReference type="InterPro" id="IPR009057">
    <property type="entry name" value="Homeodomain-like_sf"/>
</dbReference>
<protein>
    <recommendedName>
        <fullName evidence="5">HTH-type transcriptional regulator RipA</fullName>
    </recommendedName>
    <alternativeName>
        <fullName evidence="6">Repressor of iron proteins A</fullName>
    </alternativeName>
</protein>
<dbReference type="HOGENOM" id="CLU_000445_87_4_11"/>
<dbReference type="PROSITE" id="PS01124">
    <property type="entry name" value="HTH_ARAC_FAMILY_2"/>
    <property type="match status" value="1"/>
</dbReference>
<dbReference type="InterPro" id="IPR003313">
    <property type="entry name" value="AraC-bd"/>
</dbReference>
<dbReference type="InterPro" id="IPR011051">
    <property type="entry name" value="RmlC_Cupin_sf"/>
</dbReference>
<keyword evidence="2" id="KW-0805">Transcription regulation</keyword>
<evidence type="ECO:0000256" key="1">
    <source>
        <dbReference type="ARBA" id="ARBA00022491"/>
    </source>
</evidence>
<dbReference type="Gene3D" id="1.10.10.60">
    <property type="entry name" value="Homeodomain-like"/>
    <property type="match status" value="1"/>
</dbReference>
<evidence type="ECO:0000313" key="8">
    <source>
        <dbReference type="EMBL" id="AIJ23591.1"/>
    </source>
</evidence>
<evidence type="ECO:0000256" key="3">
    <source>
        <dbReference type="ARBA" id="ARBA00023125"/>
    </source>
</evidence>
<dbReference type="OrthoDB" id="2039152at2"/>
<dbReference type="Proteomes" id="UP000062973">
    <property type="component" value="Chromosome"/>
</dbReference>
<evidence type="ECO:0000256" key="5">
    <source>
        <dbReference type="ARBA" id="ARBA00074140"/>
    </source>
</evidence>
<dbReference type="EMBL" id="CP009110">
    <property type="protein sequence ID" value="AIJ23591.1"/>
    <property type="molecule type" value="Genomic_DNA"/>
</dbReference>
<dbReference type="GO" id="GO:0003700">
    <property type="term" value="F:DNA-binding transcription factor activity"/>
    <property type="evidence" value="ECO:0007669"/>
    <property type="project" value="InterPro"/>
</dbReference>
<keyword evidence="4" id="KW-0804">Transcription</keyword>
<dbReference type="Gene3D" id="2.60.120.10">
    <property type="entry name" value="Jelly Rolls"/>
    <property type="match status" value="1"/>
</dbReference>
<dbReference type="eggNOG" id="COG2207">
    <property type="taxonomic scope" value="Bacteria"/>
</dbReference>
<accession>A0A076MX72</accession>
<dbReference type="Pfam" id="PF02311">
    <property type="entry name" value="AraC_binding"/>
    <property type="match status" value="1"/>
</dbReference>
<sequence>MRNVPLADVDSLDRDVLAIGTDYPPDHLLEFHEHRRAQFLHGATGLMEVETADGTWTVPADRAVLIPPRTRHQVLMRGVSTRSLYLEPAAVPWFPARCRVVAVSPLLRELLRAAVDAEPEYPRHGRDAAVMELIRHELQALAPLPFDLPLPRNPRLRALCLEFQRRPDVHAPLSGWAARLHLSERTLNRLFRAETGLTYQRWRQRACALHAIRLLAAGATVTAVAAALGYDTPAAFTVMFRRETGSAPSGFLTRGAAPG</sequence>
<dbReference type="KEGG" id="amq:AMETH_3499"/>
<dbReference type="SUPFAM" id="SSF46689">
    <property type="entry name" value="Homeodomain-like"/>
    <property type="match status" value="1"/>
</dbReference>
<reference evidence="8 9" key="1">
    <citation type="submission" date="2014-07" db="EMBL/GenBank/DDBJ databases">
        <title>Whole Genome Sequence of the Amycolatopsis methanolica 239.</title>
        <authorList>
            <person name="Tang B."/>
        </authorList>
    </citation>
    <scope>NUCLEOTIDE SEQUENCE [LARGE SCALE GENOMIC DNA]</scope>
    <source>
        <strain evidence="8 9">239</strain>
    </source>
</reference>
<keyword evidence="1" id="KW-0678">Repressor</keyword>
<evidence type="ECO:0000259" key="7">
    <source>
        <dbReference type="PROSITE" id="PS01124"/>
    </source>
</evidence>
<keyword evidence="9" id="KW-1185">Reference proteome</keyword>